<accession>A0A2V4VA24</accession>
<proteinExistence type="predicted"/>
<evidence type="ECO:0000313" key="3">
    <source>
        <dbReference type="EMBL" id="PYE49027.1"/>
    </source>
</evidence>
<dbReference type="RefSeq" id="WP_110896576.1">
    <property type="nucleotide sequence ID" value="NZ_CP054614.1"/>
</dbReference>
<dbReference type="OrthoDB" id="2350893at2"/>
<reference evidence="3 5" key="1">
    <citation type="submission" date="2018-06" db="EMBL/GenBank/DDBJ databases">
        <title>Genomic Encyclopedia of Type Strains, Phase III (KMG-III): the genomes of soil and plant-associated and newly described type strains.</title>
        <authorList>
            <person name="Whitman W."/>
        </authorList>
    </citation>
    <scope>NUCLEOTIDE SEQUENCE [LARGE SCALE GENOMIC DNA]</scope>
    <source>
        <strain evidence="3 5">CECT 7022</strain>
    </source>
</reference>
<protein>
    <submittedName>
        <fullName evidence="4">GNAT family N-acetyltransferase</fullName>
    </submittedName>
</protein>
<gene>
    <name evidence="3" type="ORF">DFQ00_1067</name>
    <name evidence="4" type="ORF">HUB98_02445</name>
</gene>
<dbReference type="AlphaFoldDB" id="A0A2V4VA24"/>
<dbReference type="Proteomes" id="UP000509327">
    <property type="component" value="Chromosome"/>
</dbReference>
<dbReference type="Proteomes" id="UP000247790">
    <property type="component" value="Unassembled WGS sequence"/>
</dbReference>
<reference evidence="4 6" key="2">
    <citation type="submission" date="2020-06" db="EMBL/GenBank/DDBJ databases">
        <title>Complete genome of Paenibacillus barcinonensis KACC11450.</title>
        <authorList>
            <person name="Kim M."/>
            <person name="Park Y.-J."/>
            <person name="Shin J.-H."/>
        </authorList>
    </citation>
    <scope>NUCLEOTIDE SEQUENCE [LARGE SCALE GENOMIC DNA]</scope>
    <source>
        <strain evidence="4 6">KACC11450</strain>
    </source>
</reference>
<dbReference type="PROSITE" id="PS51186">
    <property type="entry name" value="GNAT"/>
    <property type="match status" value="1"/>
</dbReference>
<dbReference type="SUPFAM" id="SSF55729">
    <property type="entry name" value="Acyl-CoA N-acyltransferases (Nat)"/>
    <property type="match status" value="1"/>
</dbReference>
<dbReference type="Gene3D" id="3.40.630.30">
    <property type="match status" value="1"/>
</dbReference>
<evidence type="ECO:0000313" key="6">
    <source>
        <dbReference type="Proteomes" id="UP000509327"/>
    </source>
</evidence>
<feature type="coiled-coil region" evidence="1">
    <location>
        <begin position="64"/>
        <end position="91"/>
    </location>
</feature>
<evidence type="ECO:0000313" key="4">
    <source>
        <dbReference type="EMBL" id="QKS55282.1"/>
    </source>
</evidence>
<name>A0A2V4VA24_PAEBA</name>
<dbReference type="CDD" id="cd04301">
    <property type="entry name" value="NAT_SF"/>
    <property type="match status" value="1"/>
</dbReference>
<feature type="domain" description="N-acetyltransferase" evidence="2">
    <location>
        <begin position="134"/>
        <end position="274"/>
    </location>
</feature>
<dbReference type="GO" id="GO:0016747">
    <property type="term" value="F:acyltransferase activity, transferring groups other than amino-acyl groups"/>
    <property type="evidence" value="ECO:0007669"/>
    <property type="project" value="InterPro"/>
</dbReference>
<dbReference type="EMBL" id="QJSW01000006">
    <property type="protein sequence ID" value="PYE49027.1"/>
    <property type="molecule type" value="Genomic_DNA"/>
</dbReference>
<dbReference type="InterPro" id="IPR000182">
    <property type="entry name" value="GNAT_dom"/>
</dbReference>
<organism evidence="3 5">
    <name type="scientific">Paenibacillus barcinonensis</name>
    <dbReference type="NCBI Taxonomy" id="198119"/>
    <lineage>
        <taxon>Bacteria</taxon>
        <taxon>Bacillati</taxon>
        <taxon>Bacillota</taxon>
        <taxon>Bacilli</taxon>
        <taxon>Bacillales</taxon>
        <taxon>Paenibacillaceae</taxon>
        <taxon>Paenibacillus</taxon>
    </lineage>
</organism>
<keyword evidence="6" id="KW-1185">Reference proteome</keyword>
<evidence type="ECO:0000256" key="1">
    <source>
        <dbReference type="SAM" id="Coils"/>
    </source>
</evidence>
<evidence type="ECO:0000313" key="5">
    <source>
        <dbReference type="Proteomes" id="UP000247790"/>
    </source>
</evidence>
<sequence length="274" mass="30780">MRLPVINEELAKRIVKCETDYFTSRISSIGERAGNPEGVEIKQFGDTTAFYIQSMPWGLFNSVKGFSQDDIEKLEEIIEFYEQRNRAFQLDIHPTGTHPAMLRRLSEKGLYQNSFLSVLYGLPTCELPNLPSNITIRQIDNEADFDLYAGIHCVGSGMDIVHKHHFVNNNIGLLHRPGWKLFLAAWDGVPAAVAVMHIGSGSNIASCTLAATAPEYRRKGLQTALLMWRMYEAYQANCELVVAQASFGSSSQHNMERVGMQIAWTRSVWAPLNP</sequence>
<dbReference type="EMBL" id="CP054614">
    <property type="protein sequence ID" value="QKS55282.1"/>
    <property type="molecule type" value="Genomic_DNA"/>
</dbReference>
<evidence type="ECO:0000259" key="2">
    <source>
        <dbReference type="PROSITE" id="PS51186"/>
    </source>
</evidence>
<dbReference type="InterPro" id="IPR016181">
    <property type="entry name" value="Acyl_CoA_acyltransferase"/>
</dbReference>
<keyword evidence="1" id="KW-0175">Coiled coil</keyword>